<comment type="caution">
    <text evidence="1">The sequence shown here is derived from an EMBL/GenBank/DDBJ whole genome shotgun (WGS) entry which is preliminary data.</text>
</comment>
<accession>A0A7C3UZI2</accession>
<gene>
    <name evidence="1" type="ORF">ENW96_06785</name>
</gene>
<name>A0A7C3UZI2_9BACT</name>
<organism evidence="1">
    <name type="scientific">Desulfobacca acetoxidans</name>
    <dbReference type="NCBI Taxonomy" id="60893"/>
    <lineage>
        <taxon>Bacteria</taxon>
        <taxon>Pseudomonadati</taxon>
        <taxon>Thermodesulfobacteriota</taxon>
        <taxon>Desulfobaccia</taxon>
        <taxon>Desulfobaccales</taxon>
        <taxon>Desulfobaccaceae</taxon>
        <taxon>Desulfobacca</taxon>
    </lineage>
</organism>
<reference evidence="1" key="1">
    <citation type="journal article" date="2020" name="mSystems">
        <title>Genome- and Community-Level Interaction Insights into Carbon Utilization and Element Cycling Functions of Hydrothermarchaeota in Hydrothermal Sediment.</title>
        <authorList>
            <person name="Zhou Z."/>
            <person name="Liu Y."/>
            <person name="Xu W."/>
            <person name="Pan J."/>
            <person name="Luo Z.H."/>
            <person name="Li M."/>
        </authorList>
    </citation>
    <scope>NUCLEOTIDE SEQUENCE [LARGE SCALE GENOMIC DNA]</scope>
    <source>
        <strain evidence="1">SpSt-897</strain>
    </source>
</reference>
<dbReference type="EMBL" id="DTMF01000172">
    <property type="protein sequence ID" value="HGF34081.1"/>
    <property type="molecule type" value="Genomic_DNA"/>
</dbReference>
<proteinExistence type="predicted"/>
<dbReference type="AlphaFoldDB" id="A0A7C3UZI2"/>
<protein>
    <submittedName>
        <fullName evidence="1">Uncharacterized protein</fullName>
    </submittedName>
</protein>
<evidence type="ECO:0000313" key="1">
    <source>
        <dbReference type="EMBL" id="HGF34081.1"/>
    </source>
</evidence>
<sequence>MACLGKKKTEKKDNVQAIIVAFGQKRNFFLAQRIAQPIGFKILPSLVTATSQIGNIINLFKVSFRKVSSGIEQNLTPHAPIP</sequence>